<dbReference type="InterPro" id="IPR003593">
    <property type="entry name" value="AAA+_ATPase"/>
</dbReference>
<keyword evidence="8" id="KW-0408">Iron</keyword>
<dbReference type="SMART" id="SM00382">
    <property type="entry name" value="AAA"/>
    <property type="match status" value="1"/>
</dbReference>
<keyword evidence="9" id="KW-0406">Ion transport</keyword>
<keyword evidence="10" id="KW-0472">Membrane</keyword>
<dbReference type="InterPro" id="IPR051535">
    <property type="entry name" value="Siderophore_ABC-ATPase"/>
</dbReference>
<accession>A0A2V2BI51</accession>
<keyword evidence="7 12" id="KW-0067">ATP-binding</keyword>
<dbReference type="RefSeq" id="WP_096012781.1">
    <property type="nucleotide sequence ID" value="NZ_CP193908.1"/>
</dbReference>
<comment type="similarity">
    <text evidence="2">Belongs to the ABC transporter superfamily. Drug exporter-2 (TC 3.A.1.117) family.</text>
</comment>
<evidence type="ECO:0000256" key="3">
    <source>
        <dbReference type="ARBA" id="ARBA00022448"/>
    </source>
</evidence>
<feature type="domain" description="ABC transporter" evidence="11">
    <location>
        <begin position="2"/>
        <end position="236"/>
    </location>
</feature>
<organism evidence="12 13">
    <name type="scientific">Pantoea allii</name>
    <dbReference type="NCBI Taxonomy" id="574096"/>
    <lineage>
        <taxon>Bacteria</taxon>
        <taxon>Pseudomonadati</taxon>
        <taxon>Pseudomonadota</taxon>
        <taxon>Gammaproteobacteria</taxon>
        <taxon>Enterobacterales</taxon>
        <taxon>Erwiniaceae</taxon>
        <taxon>Pantoea</taxon>
    </lineage>
</organism>
<dbReference type="GO" id="GO:0006826">
    <property type="term" value="P:iron ion transport"/>
    <property type="evidence" value="ECO:0007669"/>
    <property type="project" value="UniProtKB-KW"/>
</dbReference>
<dbReference type="GO" id="GO:0005886">
    <property type="term" value="C:plasma membrane"/>
    <property type="evidence" value="ECO:0007669"/>
    <property type="project" value="UniProtKB-SubCell"/>
</dbReference>
<dbReference type="SUPFAM" id="SSF52540">
    <property type="entry name" value="P-loop containing nucleoside triphosphate hydrolases"/>
    <property type="match status" value="1"/>
</dbReference>
<dbReference type="InterPro" id="IPR017871">
    <property type="entry name" value="ABC_transporter-like_CS"/>
</dbReference>
<evidence type="ECO:0000256" key="4">
    <source>
        <dbReference type="ARBA" id="ARBA00022475"/>
    </source>
</evidence>
<dbReference type="AlphaFoldDB" id="A0A2V2BI51"/>
<protein>
    <submittedName>
        <fullName evidence="12">Iron complex transport system ATP-binding protein</fullName>
    </submittedName>
</protein>
<dbReference type="Pfam" id="PF00005">
    <property type="entry name" value="ABC_tran"/>
    <property type="match status" value="1"/>
</dbReference>
<comment type="caution">
    <text evidence="12">The sequence shown here is derived from an EMBL/GenBank/DDBJ whole genome shotgun (WGS) entry which is preliminary data.</text>
</comment>
<evidence type="ECO:0000256" key="7">
    <source>
        <dbReference type="ARBA" id="ARBA00022840"/>
    </source>
</evidence>
<evidence type="ECO:0000256" key="9">
    <source>
        <dbReference type="ARBA" id="ARBA00023065"/>
    </source>
</evidence>
<evidence type="ECO:0000256" key="6">
    <source>
        <dbReference type="ARBA" id="ARBA00022741"/>
    </source>
</evidence>
<keyword evidence="3" id="KW-0813">Transport</keyword>
<dbReference type="InterPro" id="IPR027417">
    <property type="entry name" value="P-loop_NTPase"/>
</dbReference>
<dbReference type="InterPro" id="IPR003439">
    <property type="entry name" value="ABC_transporter-like_ATP-bd"/>
</dbReference>
<keyword evidence="4" id="KW-1003">Cell membrane</keyword>
<reference evidence="12 13" key="1">
    <citation type="submission" date="2018-05" db="EMBL/GenBank/DDBJ databases">
        <title>Genomic Encyclopedia of Type Strains, Phase IV (KMG-V): Genome sequencing to study the core and pangenomes of soil and plant-associated prokaryotes.</title>
        <authorList>
            <person name="Whitman W."/>
        </authorList>
    </citation>
    <scope>NUCLEOTIDE SEQUENCE [LARGE SCALE GENOMIC DNA]</scope>
    <source>
        <strain evidence="12 13">PNA 200-10</strain>
    </source>
</reference>
<dbReference type="PANTHER" id="PTHR42771:SF3">
    <property type="entry name" value="PETROBACTIN IMPORT ATP-BINDING PROTEIN YCLP"/>
    <property type="match status" value="1"/>
</dbReference>
<comment type="subcellular location">
    <subcellularLocation>
        <location evidence="1">Cell membrane</location>
        <topology evidence="1">Peripheral membrane protein</topology>
    </subcellularLocation>
</comment>
<keyword evidence="5" id="KW-0410">Iron transport</keyword>
<proteinExistence type="inferred from homology"/>
<evidence type="ECO:0000256" key="2">
    <source>
        <dbReference type="ARBA" id="ARBA00006526"/>
    </source>
</evidence>
<evidence type="ECO:0000313" key="13">
    <source>
        <dbReference type="Proteomes" id="UP000245981"/>
    </source>
</evidence>
<dbReference type="PROSITE" id="PS00211">
    <property type="entry name" value="ABC_TRANSPORTER_1"/>
    <property type="match status" value="1"/>
</dbReference>
<evidence type="ECO:0000256" key="1">
    <source>
        <dbReference type="ARBA" id="ARBA00004202"/>
    </source>
</evidence>
<evidence type="ECO:0000256" key="5">
    <source>
        <dbReference type="ARBA" id="ARBA00022496"/>
    </source>
</evidence>
<sequence length="252" mass="28364">MIEVANVNKAYGPLSVLKNINETLPSSGITSIIGPNGAGKSTLLSVISRLMMPDSGEVRIDSLVVNETHSEKLAKIMSVLRQDNHFTSRLTVYDLVSFGRYPYSKGRITENDKHHIHQALYFLDLLPLAERYLDELSGGQRQRAFVAMVLCQNTKYVLLDEPLNNLDMKHSVTMMKQLRRAADELGKSIILVIHDINFASTYSDHIIAMKKGEVFFRGTPAEMMKPDLIERLFEIPVAVETVAGQHIAVYYR</sequence>
<dbReference type="CDD" id="cd03214">
    <property type="entry name" value="ABC_Iron-Siderophores_B12_Hemin"/>
    <property type="match status" value="1"/>
</dbReference>
<dbReference type="Gene3D" id="3.40.50.300">
    <property type="entry name" value="P-loop containing nucleotide triphosphate hydrolases"/>
    <property type="match status" value="1"/>
</dbReference>
<evidence type="ECO:0000313" key="12">
    <source>
        <dbReference type="EMBL" id="PWK96160.1"/>
    </source>
</evidence>
<dbReference type="PROSITE" id="PS50893">
    <property type="entry name" value="ABC_TRANSPORTER_2"/>
    <property type="match status" value="1"/>
</dbReference>
<evidence type="ECO:0000256" key="8">
    <source>
        <dbReference type="ARBA" id="ARBA00023004"/>
    </source>
</evidence>
<dbReference type="PANTHER" id="PTHR42771">
    <property type="entry name" value="IRON(3+)-HYDROXAMATE IMPORT ATP-BINDING PROTEIN FHUC"/>
    <property type="match status" value="1"/>
</dbReference>
<keyword evidence="6" id="KW-0547">Nucleotide-binding</keyword>
<name>A0A2V2BI51_9GAMM</name>
<dbReference type="EMBL" id="QGHF01000006">
    <property type="protein sequence ID" value="PWK96160.1"/>
    <property type="molecule type" value="Genomic_DNA"/>
</dbReference>
<dbReference type="FunFam" id="3.40.50.300:FF:000134">
    <property type="entry name" value="Iron-enterobactin ABC transporter ATP-binding protein"/>
    <property type="match status" value="1"/>
</dbReference>
<dbReference type="GO" id="GO:0005524">
    <property type="term" value="F:ATP binding"/>
    <property type="evidence" value="ECO:0007669"/>
    <property type="project" value="UniProtKB-KW"/>
</dbReference>
<dbReference type="Proteomes" id="UP000245981">
    <property type="component" value="Unassembled WGS sequence"/>
</dbReference>
<dbReference type="OrthoDB" id="5292475at2"/>
<dbReference type="STRING" id="574096.HA38_19675"/>
<dbReference type="GO" id="GO:0016887">
    <property type="term" value="F:ATP hydrolysis activity"/>
    <property type="evidence" value="ECO:0007669"/>
    <property type="project" value="InterPro"/>
</dbReference>
<evidence type="ECO:0000256" key="10">
    <source>
        <dbReference type="ARBA" id="ARBA00023136"/>
    </source>
</evidence>
<evidence type="ECO:0000259" key="11">
    <source>
        <dbReference type="PROSITE" id="PS50893"/>
    </source>
</evidence>
<gene>
    <name evidence="12" type="ORF">C7431_10681</name>
</gene>